<evidence type="ECO:0000313" key="15">
    <source>
        <dbReference type="Proteomes" id="UP000694395"/>
    </source>
</evidence>
<feature type="domain" description="GB1/RHD3-type G" evidence="13">
    <location>
        <begin position="38"/>
        <end position="284"/>
    </location>
</feature>
<dbReference type="CDD" id="cd01851">
    <property type="entry name" value="GBP"/>
    <property type="match status" value="1"/>
</dbReference>
<keyword evidence="15" id="KW-1185">Reference proteome</keyword>
<accession>A0A8C7V3Z5</accession>
<proteinExistence type="inferred from homology"/>
<reference evidence="14" key="2">
    <citation type="submission" date="2025-08" db="UniProtKB">
        <authorList>
            <consortium name="Ensembl"/>
        </authorList>
    </citation>
    <scope>IDENTIFICATION</scope>
</reference>
<dbReference type="PANTHER" id="PTHR10751">
    <property type="entry name" value="GUANYLATE BINDING PROTEIN"/>
    <property type="match status" value="1"/>
</dbReference>
<comment type="similarity">
    <text evidence="11">Belongs to the TRAFAC class dynamin-like GTPase superfamily. GB1/RHD3 GTPase family.</text>
</comment>
<dbReference type="InterPro" id="IPR003191">
    <property type="entry name" value="Guanylate-bd/ATL_C"/>
</dbReference>
<keyword evidence="5" id="KW-0256">Endoplasmic reticulum</keyword>
<organism evidence="14 15">
    <name type="scientific">Oncorhynchus mykiss</name>
    <name type="common">Rainbow trout</name>
    <name type="synonym">Salmo gairdneri</name>
    <dbReference type="NCBI Taxonomy" id="8022"/>
    <lineage>
        <taxon>Eukaryota</taxon>
        <taxon>Metazoa</taxon>
        <taxon>Chordata</taxon>
        <taxon>Craniata</taxon>
        <taxon>Vertebrata</taxon>
        <taxon>Euteleostomi</taxon>
        <taxon>Actinopterygii</taxon>
        <taxon>Neopterygii</taxon>
        <taxon>Teleostei</taxon>
        <taxon>Protacanthopterygii</taxon>
        <taxon>Salmoniformes</taxon>
        <taxon>Salmonidae</taxon>
        <taxon>Salmoninae</taxon>
        <taxon>Oncorhynchus</taxon>
    </lineage>
</organism>
<keyword evidence="6" id="KW-0460">Magnesium</keyword>
<keyword evidence="3" id="KW-0547">Nucleotide-binding</keyword>
<dbReference type="InterPro" id="IPR015894">
    <property type="entry name" value="Guanylate-bd_N"/>
</dbReference>
<keyword evidence="8" id="KW-0342">GTP-binding</keyword>
<dbReference type="FunFam" id="3.40.50.300:FF:004549">
    <property type="entry name" value="Atlastin GTPase 3"/>
    <property type="match status" value="1"/>
</dbReference>
<evidence type="ECO:0000256" key="9">
    <source>
        <dbReference type="ARBA" id="ARBA00023136"/>
    </source>
</evidence>
<evidence type="ECO:0000256" key="1">
    <source>
        <dbReference type="ARBA" id="ARBA00004477"/>
    </source>
</evidence>
<dbReference type="Pfam" id="PF02263">
    <property type="entry name" value="GBP"/>
    <property type="match status" value="1"/>
</dbReference>
<comment type="subcellular location">
    <subcellularLocation>
        <location evidence="1">Endoplasmic reticulum membrane</location>
        <topology evidence="1">Multi-pass membrane protein</topology>
    </subcellularLocation>
</comment>
<evidence type="ECO:0000256" key="11">
    <source>
        <dbReference type="PROSITE-ProRule" id="PRU01052"/>
    </source>
</evidence>
<reference evidence="14" key="1">
    <citation type="submission" date="2020-07" db="EMBL/GenBank/DDBJ databases">
        <title>A long reads based de novo assembly of the rainbow trout Arlee double haploid line genome.</title>
        <authorList>
            <person name="Gao G."/>
            <person name="Palti Y."/>
        </authorList>
    </citation>
    <scope>NUCLEOTIDE SEQUENCE [LARGE SCALE GENOMIC DNA]</scope>
</reference>
<evidence type="ECO:0000256" key="3">
    <source>
        <dbReference type="ARBA" id="ARBA00022741"/>
    </source>
</evidence>
<dbReference type="SUPFAM" id="SSF52540">
    <property type="entry name" value="P-loop containing nucleoside triphosphate hydrolases"/>
    <property type="match status" value="1"/>
</dbReference>
<evidence type="ECO:0000256" key="2">
    <source>
        <dbReference type="ARBA" id="ARBA00022692"/>
    </source>
</evidence>
<feature type="transmembrane region" description="Helical" evidence="12">
    <location>
        <begin position="424"/>
        <end position="442"/>
    </location>
</feature>
<keyword evidence="9 12" id="KW-0472">Membrane</keyword>
<keyword evidence="4" id="KW-0378">Hydrolase</keyword>
<dbReference type="GeneTree" id="ENSGT00940000158566"/>
<dbReference type="Gene3D" id="3.40.50.300">
    <property type="entry name" value="P-loop containing nucleotide triphosphate hydrolases"/>
    <property type="match status" value="1"/>
</dbReference>
<dbReference type="GO" id="GO:0005789">
    <property type="term" value="C:endoplasmic reticulum membrane"/>
    <property type="evidence" value="ECO:0007669"/>
    <property type="project" value="UniProtKB-SubCell"/>
</dbReference>
<evidence type="ECO:0000259" key="13">
    <source>
        <dbReference type="PROSITE" id="PS51715"/>
    </source>
</evidence>
<evidence type="ECO:0000256" key="8">
    <source>
        <dbReference type="ARBA" id="ARBA00023134"/>
    </source>
</evidence>
<evidence type="ECO:0000256" key="7">
    <source>
        <dbReference type="ARBA" id="ARBA00022989"/>
    </source>
</evidence>
<dbReference type="Proteomes" id="UP000694395">
    <property type="component" value="Chromosome 31"/>
</dbReference>
<keyword evidence="2 12" id="KW-0812">Transmembrane</keyword>
<evidence type="ECO:0000256" key="6">
    <source>
        <dbReference type="ARBA" id="ARBA00022842"/>
    </source>
</evidence>
<dbReference type="InterPro" id="IPR030386">
    <property type="entry name" value="G_GB1_RHD3_dom"/>
</dbReference>
<evidence type="ECO:0000256" key="4">
    <source>
        <dbReference type="ARBA" id="ARBA00022801"/>
    </source>
</evidence>
<dbReference type="PROSITE" id="PS51715">
    <property type="entry name" value="G_GB1_RHD3"/>
    <property type="match status" value="1"/>
</dbReference>
<dbReference type="GO" id="GO:0003924">
    <property type="term" value="F:GTPase activity"/>
    <property type="evidence" value="ECO:0007669"/>
    <property type="project" value="InterPro"/>
</dbReference>
<reference evidence="14" key="3">
    <citation type="submission" date="2025-09" db="UniProtKB">
        <authorList>
            <consortium name="Ensembl"/>
        </authorList>
    </citation>
    <scope>IDENTIFICATION</scope>
</reference>
<dbReference type="FunFam" id="1.20.58.420:FF:000001">
    <property type="entry name" value="Atlastin-1 isoform 1"/>
    <property type="match status" value="1"/>
</dbReference>
<dbReference type="Ensembl" id="ENSOMYT00000113579.2">
    <property type="protein sequence ID" value="ENSOMYP00000104764.2"/>
    <property type="gene ID" value="ENSOMYG00000046506.2"/>
</dbReference>
<feature type="transmembrane region" description="Helical" evidence="12">
    <location>
        <begin position="448"/>
        <end position="469"/>
    </location>
</feature>
<dbReference type="Gene3D" id="1.20.58.420">
    <property type="entry name" value="AHSP"/>
    <property type="match status" value="1"/>
</dbReference>
<dbReference type="AlphaFoldDB" id="A0A8C7V3Z5"/>
<dbReference type="InterPro" id="IPR036543">
    <property type="entry name" value="Guanylate-bd_C_sf"/>
</dbReference>
<protein>
    <submittedName>
        <fullName evidence="14">Atlastin 3</fullName>
    </submittedName>
</protein>
<sequence length="511" mass="57545">MGSEPGPVQIVTVCKEDHSFALDTEALGRVLLAPEVRDKHVVVLSVAGAFRKGKSFILDFMLRYMYRKHGEEWLGQDDEPLTGFKWRGGSEPETTGIQLWSEVFLVEKSDGTEVAVLLMDTQGAFDNQSTVKDCATIFALSTMTSSIQIYNLSQNIQEDDLQQLQVSLPRQQHVCLAKATFWLTPSLMFLIRDWSFPYEYKYGLNGGREFLDKRLQVKETQHEELQTVREHIHSCFTSINCFLLPHPGLKVATSPAFKGQLSDVAPEFKKELRNLIATLLHPNCLAEKEINGNKVTCRGLLEFFKAYIKIYQGEDLPHPKSMLQATAEANNLAAVAGAKDQYYKNMEKVCGGDLPYVAPASLEEKHHFFLQESLHVFSSTKKMGGQEFCDRYRDQLEAELVELWQSFTKHNESKNVFSAFRTPAVLFVLVCFLYVLSGLLLFIGLATIALICDCVLGLAMVAMLTWSFIRYSGKYRGLGGAIDQTADVILQQVNTSLSSELCYISVYLDKD</sequence>
<comment type="catalytic activity">
    <reaction evidence="10">
        <text>GTP + H2O = GDP + phosphate + H(+)</text>
        <dbReference type="Rhea" id="RHEA:19669"/>
        <dbReference type="ChEBI" id="CHEBI:15377"/>
        <dbReference type="ChEBI" id="CHEBI:15378"/>
        <dbReference type="ChEBI" id="CHEBI:37565"/>
        <dbReference type="ChEBI" id="CHEBI:43474"/>
        <dbReference type="ChEBI" id="CHEBI:58189"/>
    </reaction>
    <physiologicalReaction direction="left-to-right" evidence="10">
        <dbReference type="Rhea" id="RHEA:19670"/>
    </physiologicalReaction>
</comment>
<dbReference type="SUPFAM" id="SSF48340">
    <property type="entry name" value="Interferon-induced guanylate-binding protein 1 (GBP1), C-terminal domain"/>
    <property type="match status" value="1"/>
</dbReference>
<name>A0A8C7V3Z5_ONCMY</name>
<evidence type="ECO:0000256" key="10">
    <source>
        <dbReference type="ARBA" id="ARBA00049117"/>
    </source>
</evidence>
<evidence type="ECO:0000313" key="14">
    <source>
        <dbReference type="Ensembl" id="ENSOMYP00000104764.2"/>
    </source>
</evidence>
<evidence type="ECO:0000256" key="12">
    <source>
        <dbReference type="SAM" id="Phobius"/>
    </source>
</evidence>
<dbReference type="GO" id="GO:0005525">
    <property type="term" value="F:GTP binding"/>
    <property type="evidence" value="ECO:0007669"/>
    <property type="project" value="UniProtKB-KW"/>
</dbReference>
<dbReference type="InterPro" id="IPR027417">
    <property type="entry name" value="P-loop_NTPase"/>
</dbReference>
<dbReference type="Pfam" id="PF02841">
    <property type="entry name" value="GBP_C"/>
    <property type="match status" value="1"/>
</dbReference>
<keyword evidence="7 12" id="KW-1133">Transmembrane helix</keyword>
<evidence type="ECO:0000256" key="5">
    <source>
        <dbReference type="ARBA" id="ARBA00022824"/>
    </source>
</evidence>